<dbReference type="EMBL" id="BSYO01000017">
    <property type="protein sequence ID" value="GMH16919.1"/>
    <property type="molecule type" value="Genomic_DNA"/>
</dbReference>
<keyword evidence="1" id="KW-0812">Transmembrane</keyword>
<feature type="transmembrane region" description="Helical" evidence="1">
    <location>
        <begin position="12"/>
        <end position="32"/>
    </location>
</feature>
<sequence length="191" mass="21429">MDSRSLKDVRLLHFYCNGLVIVAAGGVFAAVGGRCWILDMDSTAGDVATVQPGCQRMLLDPFVYATWLDFEASDYSWLPGNLICHGASWCDVIGSYLVVVCWTAAGICWRLHDAVCRHFRCHFVEASWFGSAEVVSIEDADDSVFELVVREAGRGIDVVEFDVGWFVYADALDRFITFHQELWTFVLTMFC</sequence>
<name>A0AAD3XUC1_NEPGR</name>
<gene>
    <name evidence="2" type="ORF">Nepgr_018760</name>
</gene>
<keyword evidence="1" id="KW-0472">Membrane</keyword>
<dbReference type="Proteomes" id="UP001279734">
    <property type="component" value="Unassembled WGS sequence"/>
</dbReference>
<keyword evidence="3" id="KW-1185">Reference proteome</keyword>
<dbReference type="AlphaFoldDB" id="A0AAD3XUC1"/>
<evidence type="ECO:0000313" key="2">
    <source>
        <dbReference type="EMBL" id="GMH16919.1"/>
    </source>
</evidence>
<accession>A0AAD3XUC1</accession>
<comment type="caution">
    <text evidence="2">The sequence shown here is derived from an EMBL/GenBank/DDBJ whole genome shotgun (WGS) entry which is preliminary data.</text>
</comment>
<evidence type="ECO:0000313" key="3">
    <source>
        <dbReference type="Proteomes" id="UP001279734"/>
    </source>
</evidence>
<keyword evidence="1" id="KW-1133">Transmembrane helix</keyword>
<organism evidence="2 3">
    <name type="scientific">Nepenthes gracilis</name>
    <name type="common">Slender pitcher plant</name>
    <dbReference type="NCBI Taxonomy" id="150966"/>
    <lineage>
        <taxon>Eukaryota</taxon>
        <taxon>Viridiplantae</taxon>
        <taxon>Streptophyta</taxon>
        <taxon>Embryophyta</taxon>
        <taxon>Tracheophyta</taxon>
        <taxon>Spermatophyta</taxon>
        <taxon>Magnoliopsida</taxon>
        <taxon>eudicotyledons</taxon>
        <taxon>Gunneridae</taxon>
        <taxon>Pentapetalae</taxon>
        <taxon>Caryophyllales</taxon>
        <taxon>Nepenthaceae</taxon>
        <taxon>Nepenthes</taxon>
    </lineage>
</organism>
<proteinExistence type="predicted"/>
<protein>
    <submittedName>
        <fullName evidence="2">Uncharacterized protein</fullName>
    </submittedName>
</protein>
<reference evidence="2" key="1">
    <citation type="submission" date="2023-05" db="EMBL/GenBank/DDBJ databases">
        <title>Nepenthes gracilis genome sequencing.</title>
        <authorList>
            <person name="Fukushima K."/>
        </authorList>
    </citation>
    <scope>NUCLEOTIDE SEQUENCE</scope>
    <source>
        <strain evidence="2">SING2019-196</strain>
    </source>
</reference>
<evidence type="ECO:0000256" key="1">
    <source>
        <dbReference type="SAM" id="Phobius"/>
    </source>
</evidence>